<feature type="transmembrane region" description="Helical" evidence="1">
    <location>
        <begin position="136"/>
        <end position="153"/>
    </location>
</feature>
<feature type="transmembrane region" description="Helical" evidence="1">
    <location>
        <begin position="47"/>
        <end position="69"/>
    </location>
</feature>
<keyword evidence="4" id="KW-1185">Reference proteome</keyword>
<gene>
    <name evidence="3" type="ORF">SU32_00715</name>
</gene>
<dbReference type="GO" id="GO:0016020">
    <property type="term" value="C:membrane"/>
    <property type="evidence" value="ECO:0007669"/>
    <property type="project" value="TreeGrafter"/>
</dbReference>
<dbReference type="PANTHER" id="PTHR19353">
    <property type="entry name" value="FATTY ACID DESATURASE 2"/>
    <property type="match status" value="1"/>
</dbReference>
<dbReference type="OrthoDB" id="9792534at2"/>
<sequence>MASERFVEPKRLKELQQLKPWKTVAVIAFDWVIIGLSIAASQAVGTWWAWLIATFVIAGRMHALASIVHEVAHYRLHRNKVLNDWIGDIFVAWPLLLTINSYRQNHLMHHQHANTELDPDYMVKFNQGRFIFPRKFFGFLSSLAGYLVGYHGYQDMRTGLNRLNRKLSHSKTYIALRISFYVIVLSSIIFAGYAYEFLIYWLIPYPTIFFGIMYIRSVAEHFAIENIDEKLEGTRTVIPHFWERAFFGPHNVSYHLEHHIYAGVPFYNLPALHKEMMKHPQFAAKAHITYGYTTGLIREILSHAGRQNMSMVPAATKHLYSSGNAAK</sequence>
<dbReference type="InterPro" id="IPR012171">
    <property type="entry name" value="Fatty_acid_desaturase"/>
</dbReference>
<protein>
    <recommendedName>
        <fullName evidence="2">Fatty acid desaturase domain-containing protein</fullName>
    </recommendedName>
</protein>
<accession>A0A0M9GQ86</accession>
<feature type="transmembrane region" description="Helical" evidence="1">
    <location>
        <begin position="81"/>
        <end position="99"/>
    </location>
</feature>
<dbReference type="RefSeq" id="WP_053997396.1">
    <property type="nucleotide sequence ID" value="NZ_JXMU01000001.1"/>
</dbReference>
<evidence type="ECO:0000259" key="2">
    <source>
        <dbReference type="Pfam" id="PF00487"/>
    </source>
</evidence>
<keyword evidence="1" id="KW-0472">Membrane</keyword>
<feature type="transmembrane region" description="Helical" evidence="1">
    <location>
        <begin position="198"/>
        <end position="215"/>
    </location>
</feature>
<comment type="caution">
    <text evidence="3">The sequence shown here is derived from an EMBL/GenBank/DDBJ whole genome shotgun (WGS) entry which is preliminary data.</text>
</comment>
<dbReference type="GO" id="GO:0008610">
    <property type="term" value="P:lipid biosynthetic process"/>
    <property type="evidence" value="ECO:0007669"/>
    <property type="project" value="UniProtKB-ARBA"/>
</dbReference>
<proteinExistence type="predicted"/>
<keyword evidence="1" id="KW-1133">Transmembrane helix</keyword>
<dbReference type="Proteomes" id="UP000038011">
    <property type="component" value="Unassembled WGS sequence"/>
</dbReference>
<feature type="transmembrane region" description="Helical" evidence="1">
    <location>
        <begin position="174"/>
        <end position="192"/>
    </location>
</feature>
<name>A0A0M9GQ86_9HYPH</name>
<dbReference type="PATRIC" id="fig|1514904.3.peg.146"/>
<dbReference type="CDD" id="cd03510">
    <property type="entry name" value="Rhizobitoxine-FADS-like"/>
    <property type="match status" value="1"/>
</dbReference>
<evidence type="ECO:0000313" key="4">
    <source>
        <dbReference type="Proteomes" id="UP000038011"/>
    </source>
</evidence>
<dbReference type="PANTHER" id="PTHR19353:SF19">
    <property type="entry name" value="DELTA(5) FATTY ACID DESATURASE C-RELATED"/>
    <property type="match status" value="1"/>
</dbReference>
<dbReference type="AlphaFoldDB" id="A0A0M9GQ86"/>
<organism evidence="3 4">
    <name type="scientific">Ahrensia marina</name>
    <dbReference type="NCBI Taxonomy" id="1514904"/>
    <lineage>
        <taxon>Bacteria</taxon>
        <taxon>Pseudomonadati</taxon>
        <taxon>Pseudomonadota</taxon>
        <taxon>Alphaproteobacteria</taxon>
        <taxon>Hyphomicrobiales</taxon>
        <taxon>Ahrensiaceae</taxon>
        <taxon>Ahrensia</taxon>
    </lineage>
</organism>
<dbReference type="Pfam" id="PF00487">
    <property type="entry name" value="FA_desaturase"/>
    <property type="match status" value="1"/>
</dbReference>
<dbReference type="GO" id="GO:0016717">
    <property type="term" value="F:oxidoreductase activity, acting on paired donors, with oxidation of a pair of donors resulting in the reduction of molecular oxygen to two molecules of water"/>
    <property type="evidence" value="ECO:0007669"/>
    <property type="project" value="TreeGrafter"/>
</dbReference>
<reference evidence="3 4" key="1">
    <citation type="submission" date="2015-01" db="EMBL/GenBank/DDBJ databases">
        <title>Ahrensia donghaiensis sp. nov., a novel dimethylsulphoniopropionate-cleavage bacterium isolated from seawater and emended descriptions of the genus Ahrensia and Ahrensia kielensis.</title>
        <authorList>
            <person name="Liu J."/>
        </authorList>
    </citation>
    <scope>NUCLEOTIDE SEQUENCE [LARGE SCALE GENOMIC DNA]</scope>
    <source>
        <strain evidence="3 4">LZD062</strain>
    </source>
</reference>
<keyword evidence="1" id="KW-0812">Transmembrane</keyword>
<evidence type="ECO:0000256" key="1">
    <source>
        <dbReference type="SAM" id="Phobius"/>
    </source>
</evidence>
<dbReference type="InterPro" id="IPR005804">
    <property type="entry name" value="FA_desaturase_dom"/>
</dbReference>
<evidence type="ECO:0000313" key="3">
    <source>
        <dbReference type="EMBL" id="KPB02836.1"/>
    </source>
</evidence>
<dbReference type="STRING" id="1514904.SU32_00715"/>
<dbReference type="EMBL" id="JXMU01000001">
    <property type="protein sequence ID" value="KPB02836.1"/>
    <property type="molecule type" value="Genomic_DNA"/>
</dbReference>
<feature type="transmembrane region" description="Helical" evidence="1">
    <location>
        <begin position="21"/>
        <end position="41"/>
    </location>
</feature>
<feature type="domain" description="Fatty acid desaturase" evidence="2">
    <location>
        <begin position="46"/>
        <end position="290"/>
    </location>
</feature>